<accession>A0A392ME93</accession>
<proteinExistence type="predicted"/>
<reference evidence="4 5" key="1">
    <citation type="journal article" date="2018" name="Front. Plant Sci.">
        <title>Red Clover (Trifolium pratense) and Zigzag Clover (T. medium) - A Picture of Genomic Similarities and Differences.</title>
        <authorList>
            <person name="Dluhosova J."/>
            <person name="Istvanek J."/>
            <person name="Nedelnik J."/>
            <person name="Repkova J."/>
        </authorList>
    </citation>
    <scope>NUCLEOTIDE SEQUENCE [LARGE SCALE GENOMIC DNA]</scope>
    <source>
        <strain evidence="5">cv. 10/8</strain>
        <tissue evidence="4">Leaf</tissue>
    </source>
</reference>
<evidence type="ECO:0000256" key="2">
    <source>
        <dbReference type="SAM" id="Phobius"/>
    </source>
</evidence>
<keyword evidence="2" id="KW-1133">Transmembrane helix</keyword>
<keyword evidence="2" id="KW-0472">Membrane</keyword>
<dbReference type="PANTHER" id="PTHR48154:SF1">
    <property type="entry name" value="PROTEIN, PUTATIVE-RELATED"/>
    <property type="match status" value="1"/>
</dbReference>
<dbReference type="Pfam" id="PF24924">
    <property type="entry name" value="DUF7745"/>
    <property type="match status" value="1"/>
</dbReference>
<feature type="domain" description="DUF7745" evidence="3">
    <location>
        <begin position="2"/>
        <end position="68"/>
    </location>
</feature>
<keyword evidence="5" id="KW-1185">Reference proteome</keyword>
<protein>
    <recommendedName>
        <fullName evidence="3">DUF7745 domain-containing protein</fullName>
    </recommendedName>
</protein>
<organism evidence="4 5">
    <name type="scientific">Trifolium medium</name>
    <dbReference type="NCBI Taxonomy" id="97028"/>
    <lineage>
        <taxon>Eukaryota</taxon>
        <taxon>Viridiplantae</taxon>
        <taxon>Streptophyta</taxon>
        <taxon>Embryophyta</taxon>
        <taxon>Tracheophyta</taxon>
        <taxon>Spermatophyta</taxon>
        <taxon>Magnoliopsida</taxon>
        <taxon>eudicotyledons</taxon>
        <taxon>Gunneridae</taxon>
        <taxon>Pentapetalae</taxon>
        <taxon>rosids</taxon>
        <taxon>fabids</taxon>
        <taxon>Fabales</taxon>
        <taxon>Fabaceae</taxon>
        <taxon>Papilionoideae</taxon>
        <taxon>50 kb inversion clade</taxon>
        <taxon>NPAAA clade</taxon>
        <taxon>Hologalegina</taxon>
        <taxon>IRL clade</taxon>
        <taxon>Trifolieae</taxon>
        <taxon>Trifolium</taxon>
    </lineage>
</organism>
<feature type="coiled-coil region" evidence="1">
    <location>
        <begin position="112"/>
        <end position="139"/>
    </location>
</feature>
<evidence type="ECO:0000313" key="5">
    <source>
        <dbReference type="Proteomes" id="UP000265520"/>
    </source>
</evidence>
<gene>
    <name evidence="4" type="ORF">A2U01_0006439</name>
</gene>
<keyword evidence="1" id="KW-0175">Coiled coil</keyword>
<keyword evidence="2" id="KW-0812">Transmembrane</keyword>
<feature type="non-terminal residue" evidence="4">
    <location>
        <position position="1"/>
    </location>
</feature>
<comment type="caution">
    <text evidence="4">The sequence shown here is derived from an EMBL/GenBank/DDBJ whole genome shotgun (WGS) entry which is preliminary data.</text>
</comment>
<sequence length="151" mass="17177">SNVKTRGNIPGFLRSYLEKKDREFAASRDMKSFNNVLALLVYGLVLFLSTKNFNDFTVISVFWANDPVMLQKIVRAWGKVNKKGSDWKCKVGTGKETYSGSPEPIPISIEEADELKSTIAQLNKEKEELQASLLKATQENCELKWEEVRKD</sequence>
<dbReference type="EMBL" id="LXQA010008797">
    <property type="protein sequence ID" value="MCH85591.1"/>
    <property type="molecule type" value="Genomic_DNA"/>
</dbReference>
<feature type="transmembrane region" description="Helical" evidence="2">
    <location>
        <begin position="32"/>
        <end position="50"/>
    </location>
</feature>
<evidence type="ECO:0000256" key="1">
    <source>
        <dbReference type="SAM" id="Coils"/>
    </source>
</evidence>
<dbReference type="AlphaFoldDB" id="A0A392ME93"/>
<dbReference type="InterPro" id="IPR056647">
    <property type="entry name" value="DUF7745"/>
</dbReference>
<dbReference type="Proteomes" id="UP000265520">
    <property type="component" value="Unassembled WGS sequence"/>
</dbReference>
<name>A0A392ME93_9FABA</name>
<evidence type="ECO:0000259" key="3">
    <source>
        <dbReference type="Pfam" id="PF24924"/>
    </source>
</evidence>
<evidence type="ECO:0000313" key="4">
    <source>
        <dbReference type="EMBL" id="MCH85591.1"/>
    </source>
</evidence>
<dbReference type="PANTHER" id="PTHR48154">
    <property type="entry name" value="PROTEIN, PUTATIVE-RELATED"/>
    <property type="match status" value="1"/>
</dbReference>